<comment type="similarity">
    <text evidence="1">Belongs to the cytochrome P450 family.</text>
</comment>
<dbReference type="InterPro" id="IPR017972">
    <property type="entry name" value="Cyt_P450_CS"/>
</dbReference>
<dbReference type="InterPro" id="IPR036396">
    <property type="entry name" value="Cyt_P450_sf"/>
</dbReference>
<reference evidence="4" key="1">
    <citation type="journal article" date="2019" name="Int. J. Syst. Evol. Microbiol.">
        <title>The Global Catalogue of Microorganisms (GCM) 10K type strain sequencing project: providing services to taxonomists for standard genome sequencing and annotation.</title>
        <authorList>
            <consortium name="The Broad Institute Genomics Platform"/>
            <consortium name="The Broad Institute Genome Sequencing Center for Infectious Disease"/>
            <person name="Wu L."/>
            <person name="Ma J."/>
        </authorList>
    </citation>
    <scope>NUCLEOTIDE SEQUENCE [LARGE SCALE GENOMIC DNA]</scope>
    <source>
        <strain evidence="4">CGMCC 4.7275</strain>
    </source>
</reference>
<evidence type="ECO:0000256" key="1">
    <source>
        <dbReference type="ARBA" id="ARBA00010617"/>
    </source>
</evidence>
<proteinExistence type="inferred from homology"/>
<dbReference type="PRINTS" id="PR00359">
    <property type="entry name" value="BP450"/>
</dbReference>
<dbReference type="InterPro" id="IPR002397">
    <property type="entry name" value="Cyt_P450_B"/>
</dbReference>
<dbReference type="PANTHER" id="PTHR46696:SF1">
    <property type="entry name" value="CYTOCHROME P450 YJIB-RELATED"/>
    <property type="match status" value="1"/>
</dbReference>
<dbReference type="Gene3D" id="1.10.630.10">
    <property type="entry name" value="Cytochrome P450"/>
    <property type="match status" value="1"/>
</dbReference>
<feature type="compositionally biased region" description="Pro residues" evidence="2">
    <location>
        <begin position="1"/>
        <end position="11"/>
    </location>
</feature>
<keyword evidence="4" id="KW-1185">Reference proteome</keyword>
<gene>
    <name evidence="3" type="ORF">GCM10011583_02570</name>
</gene>
<dbReference type="SUPFAM" id="SSF48264">
    <property type="entry name" value="Cytochrome P450"/>
    <property type="match status" value="1"/>
</dbReference>
<sequence>MSSAPKQPPASPSADASADGSGPATPSPPGCPAHRSNSGGGTGLLPLSAAVGAPDPRAVYRRLRAEWGNVAKVELEPGVPAWLVMGYRELLTITRQEQIYSRDGRKWRHMYDGVVAPDSGLLPMMGWRASVIGSDGAEHRRLRKPLDDGIARIDQRKVRRHVERICTDLIAEFSERGSADLVNEYATIVPMLSLASLFGLDAIEGRELLDALIALFGSADDSQAGNRHFEEILLDTVRERRRNPTDDMTTVFINHPNLRNEAERLQSIVVMISAGNETVTAWIAHTLRLMLTDPRFAARLHGGRLGVDDALDQALWRDPPMNNMPARYALHDTELGGRFIQRGDCLILGHAAANDDPAIRPDEGDEEPGNRAHLAFSAGPHVCPAQVPARLITRTAVNTALNLLPDMELTVPAEELTWRPSPWTRVPVALPARFSAARIPLRTGRG</sequence>
<evidence type="ECO:0000256" key="2">
    <source>
        <dbReference type="SAM" id="MobiDB-lite"/>
    </source>
</evidence>
<dbReference type="PROSITE" id="PS00086">
    <property type="entry name" value="CYTOCHROME_P450"/>
    <property type="match status" value="1"/>
</dbReference>
<accession>A0ABQ2DWC0</accession>
<organism evidence="3 4">
    <name type="scientific">Streptomyces camponoticapitis</name>
    <dbReference type="NCBI Taxonomy" id="1616125"/>
    <lineage>
        <taxon>Bacteria</taxon>
        <taxon>Bacillati</taxon>
        <taxon>Actinomycetota</taxon>
        <taxon>Actinomycetes</taxon>
        <taxon>Kitasatosporales</taxon>
        <taxon>Streptomycetaceae</taxon>
        <taxon>Streptomyces</taxon>
    </lineage>
</organism>
<evidence type="ECO:0000313" key="4">
    <source>
        <dbReference type="Proteomes" id="UP000660265"/>
    </source>
</evidence>
<protein>
    <submittedName>
        <fullName evidence="3">Cytochrome P450</fullName>
    </submittedName>
</protein>
<feature type="region of interest" description="Disordered" evidence="2">
    <location>
        <begin position="1"/>
        <end position="48"/>
    </location>
</feature>
<dbReference type="EMBL" id="BMMV01000001">
    <property type="protein sequence ID" value="GGJ74626.1"/>
    <property type="molecule type" value="Genomic_DNA"/>
</dbReference>
<evidence type="ECO:0000313" key="3">
    <source>
        <dbReference type="EMBL" id="GGJ74626.1"/>
    </source>
</evidence>
<dbReference type="Proteomes" id="UP000660265">
    <property type="component" value="Unassembled WGS sequence"/>
</dbReference>
<dbReference type="CDD" id="cd20623">
    <property type="entry name" value="CYP_unk"/>
    <property type="match status" value="1"/>
</dbReference>
<dbReference type="PANTHER" id="PTHR46696">
    <property type="entry name" value="P450, PUTATIVE (EUROFUNG)-RELATED"/>
    <property type="match status" value="1"/>
</dbReference>
<feature type="compositionally biased region" description="Low complexity" evidence="2">
    <location>
        <begin position="12"/>
        <end position="24"/>
    </location>
</feature>
<comment type="caution">
    <text evidence="3">The sequence shown here is derived from an EMBL/GenBank/DDBJ whole genome shotgun (WGS) entry which is preliminary data.</text>
</comment>
<name>A0ABQ2DWC0_9ACTN</name>